<dbReference type="EMBL" id="NHYD01001843">
    <property type="protein sequence ID" value="PPQ89743.1"/>
    <property type="molecule type" value="Genomic_DNA"/>
</dbReference>
<keyword evidence="2" id="KW-1185">Reference proteome</keyword>
<evidence type="ECO:0000313" key="2">
    <source>
        <dbReference type="Proteomes" id="UP000283269"/>
    </source>
</evidence>
<evidence type="ECO:0000313" key="1">
    <source>
        <dbReference type="EMBL" id="PPQ89743.1"/>
    </source>
</evidence>
<dbReference type="InParanoid" id="A0A409XG34"/>
<reference evidence="1 2" key="1">
    <citation type="journal article" date="2018" name="Evol. Lett.">
        <title>Horizontal gene cluster transfer increased hallucinogenic mushroom diversity.</title>
        <authorList>
            <person name="Reynolds H.T."/>
            <person name="Vijayakumar V."/>
            <person name="Gluck-Thaler E."/>
            <person name="Korotkin H.B."/>
            <person name="Matheny P.B."/>
            <person name="Slot J.C."/>
        </authorList>
    </citation>
    <scope>NUCLEOTIDE SEQUENCE [LARGE SCALE GENOMIC DNA]</scope>
    <source>
        <strain evidence="1 2">2631</strain>
    </source>
</reference>
<proteinExistence type="predicted"/>
<organism evidence="1 2">
    <name type="scientific">Psilocybe cyanescens</name>
    <dbReference type="NCBI Taxonomy" id="93625"/>
    <lineage>
        <taxon>Eukaryota</taxon>
        <taxon>Fungi</taxon>
        <taxon>Dikarya</taxon>
        <taxon>Basidiomycota</taxon>
        <taxon>Agaricomycotina</taxon>
        <taxon>Agaricomycetes</taxon>
        <taxon>Agaricomycetidae</taxon>
        <taxon>Agaricales</taxon>
        <taxon>Agaricineae</taxon>
        <taxon>Strophariaceae</taxon>
        <taxon>Psilocybe</taxon>
    </lineage>
</organism>
<dbReference type="Proteomes" id="UP000283269">
    <property type="component" value="Unassembled WGS sequence"/>
</dbReference>
<protein>
    <submittedName>
        <fullName evidence="1">Uncharacterized protein</fullName>
    </submittedName>
</protein>
<sequence length="93" mass="10034">MKDKHQDPKFEPNIRLPVSDNGYLSVTPFQGALNCAGGKQVTTWHSGNSHDAIRHLRADPHNTNGQDSIQGIPSKVEFGDASELVTGGLSNPQ</sequence>
<accession>A0A409XG34</accession>
<gene>
    <name evidence="1" type="ORF">CVT25_014144</name>
</gene>
<comment type="caution">
    <text evidence="1">The sequence shown here is derived from an EMBL/GenBank/DDBJ whole genome shotgun (WGS) entry which is preliminary data.</text>
</comment>
<name>A0A409XG34_PSICY</name>
<dbReference type="AlphaFoldDB" id="A0A409XG34"/>